<keyword evidence="12" id="KW-0175">Coiled coil</keyword>
<reference evidence="14" key="1">
    <citation type="journal article" date="2020" name="mSystems">
        <title>Genome- and Community-Level Interaction Insights into Carbon Utilization and Element Cycling Functions of Hydrothermarchaeota in Hydrothermal Sediment.</title>
        <authorList>
            <person name="Zhou Z."/>
            <person name="Liu Y."/>
            <person name="Xu W."/>
            <person name="Pan J."/>
            <person name="Luo Z.H."/>
            <person name="Li M."/>
        </authorList>
    </citation>
    <scope>NUCLEOTIDE SEQUENCE [LARGE SCALE GENOMIC DNA]</scope>
    <source>
        <strain evidence="14">SpSt-754</strain>
    </source>
</reference>
<dbReference type="SUPFAM" id="SSF47789">
    <property type="entry name" value="C-terminal domain of RNA polymerase alpha subunit"/>
    <property type="match status" value="1"/>
</dbReference>
<dbReference type="EMBL" id="DTGD01000068">
    <property type="protein sequence ID" value="HGB35604.1"/>
    <property type="molecule type" value="Genomic_DNA"/>
</dbReference>
<comment type="subunit">
    <text evidence="11">Homodimer. The RNAP catalytic core consists of 2 alpha, 1 beta, 1 beta' and 1 omega subunit. When a sigma factor is associated with the core the holoenzyme is formed, which can initiate transcription.</text>
</comment>
<dbReference type="GO" id="GO:0006351">
    <property type="term" value="P:DNA-templated transcription"/>
    <property type="evidence" value="ECO:0007669"/>
    <property type="project" value="UniProtKB-UniRule"/>
</dbReference>
<evidence type="ECO:0000256" key="9">
    <source>
        <dbReference type="ARBA" id="ARBA00033070"/>
    </source>
</evidence>
<feature type="region of interest" description="Alpha N-terminal domain (alpha-NTD)" evidence="11">
    <location>
        <begin position="1"/>
        <end position="259"/>
    </location>
</feature>
<dbReference type="GO" id="GO:0005737">
    <property type="term" value="C:cytoplasm"/>
    <property type="evidence" value="ECO:0007669"/>
    <property type="project" value="UniProtKB-ARBA"/>
</dbReference>
<comment type="catalytic activity">
    <reaction evidence="10 11">
        <text>RNA(n) + a ribonucleoside 5'-triphosphate = RNA(n+1) + diphosphate</text>
        <dbReference type="Rhea" id="RHEA:21248"/>
        <dbReference type="Rhea" id="RHEA-COMP:14527"/>
        <dbReference type="Rhea" id="RHEA-COMP:17342"/>
        <dbReference type="ChEBI" id="CHEBI:33019"/>
        <dbReference type="ChEBI" id="CHEBI:61557"/>
        <dbReference type="ChEBI" id="CHEBI:140395"/>
        <dbReference type="EC" id="2.7.7.6"/>
    </reaction>
</comment>
<dbReference type="SMART" id="SM00662">
    <property type="entry name" value="RPOLD"/>
    <property type="match status" value="1"/>
</dbReference>
<dbReference type="NCBIfam" id="TIGR02027">
    <property type="entry name" value="rpoA"/>
    <property type="match status" value="1"/>
</dbReference>
<evidence type="ECO:0000256" key="11">
    <source>
        <dbReference type="HAMAP-Rule" id="MF_00059"/>
    </source>
</evidence>
<dbReference type="FunFam" id="2.170.120.12:FF:000001">
    <property type="entry name" value="DNA-directed RNA polymerase subunit alpha"/>
    <property type="match status" value="1"/>
</dbReference>
<dbReference type="NCBIfam" id="NF003519">
    <property type="entry name" value="PRK05182.2-5"/>
    <property type="match status" value="1"/>
</dbReference>
<evidence type="ECO:0000256" key="2">
    <source>
        <dbReference type="ARBA" id="ARBA00012418"/>
    </source>
</evidence>
<gene>
    <name evidence="11" type="primary">rpoA</name>
    <name evidence="14" type="ORF">ENV38_01690</name>
</gene>
<comment type="caution">
    <text evidence="14">The sequence shown here is derived from an EMBL/GenBank/DDBJ whole genome shotgun (WGS) entry which is preliminary data.</text>
</comment>
<evidence type="ECO:0000256" key="3">
    <source>
        <dbReference type="ARBA" id="ARBA00015972"/>
    </source>
</evidence>
<dbReference type="InterPro" id="IPR036603">
    <property type="entry name" value="RBP11-like"/>
</dbReference>
<evidence type="ECO:0000256" key="10">
    <source>
        <dbReference type="ARBA" id="ARBA00048552"/>
    </source>
</evidence>
<dbReference type="InterPro" id="IPR011263">
    <property type="entry name" value="DNA-dir_RNA_pol_RpoA/D/Rpb3"/>
</dbReference>
<dbReference type="GO" id="GO:0003899">
    <property type="term" value="F:DNA-directed RNA polymerase activity"/>
    <property type="evidence" value="ECO:0007669"/>
    <property type="project" value="UniProtKB-UniRule"/>
</dbReference>
<comment type="similarity">
    <text evidence="1 11">Belongs to the RNA polymerase alpha chain family.</text>
</comment>
<evidence type="ECO:0000256" key="8">
    <source>
        <dbReference type="ARBA" id="ARBA00032524"/>
    </source>
</evidence>
<dbReference type="CDD" id="cd06928">
    <property type="entry name" value="RNAP_alpha_NTD"/>
    <property type="match status" value="1"/>
</dbReference>
<evidence type="ECO:0000256" key="1">
    <source>
        <dbReference type="ARBA" id="ARBA00007123"/>
    </source>
</evidence>
<keyword evidence="5 11" id="KW-0808">Transferase</keyword>
<dbReference type="GO" id="GO:0046983">
    <property type="term" value="F:protein dimerization activity"/>
    <property type="evidence" value="ECO:0007669"/>
    <property type="project" value="InterPro"/>
</dbReference>
<feature type="region of interest" description="Alpha C-terminal domain (alpha-CTD)" evidence="11">
    <location>
        <begin position="264"/>
        <end position="338"/>
    </location>
</feature>
<dbReference type="NCBIfam" id="NF003513">
    <property type="entry name" value="PRK05182.1-2"/>
    <property type="match status" value="1"/>
</dbReference>
<organism evidence="14">
    <name type="scientific">candidate division WOR-3 bacterium</name>
    <dbReference type="NCBI Taxonomy" id="2052148"/>
    <lineage>
        <taxon>Bacteria</taxon>
        <taxon>Bacteria division WOR-3</taxon>
    </lineage>
</organism>
<keyword evidence="4 11" id="KW-0240">DNA-directed RNA polymerase</keyword>
<dbReference type="SUPFAM" id="SSF55257">
    <property type="entry name" value="RBP11-like subunits of RNA polymerase"/>
    <property type="match status" value="1"/>
</dbReference>
<dbReference type="InterPro" id="IPR011262">
    <property type="entry name" value="DNA-dir_RNA_pol_insert"/>
</dbReference>
<comment type="function">
    <text evidence="11">DNA-dependent RNA polymerase catalyzes the transcription of DNA into RNA using the four ribonucleoside triphosphates as substrates.</text>
</comment>
<evidence type="ECO:0000256" key="6">
    <source>
        <dbReference type="ARBA" id="ARBA00022695"/>
    </source>
</evidence>
<dbReference type="InterPro" id="IPR011773">
    <property type="entry name" value="DNA-dir_RpoA"/>
</dbReference>
<dbReference type="Pfam" id="PF01000">
    <property type="entry name" value="RNA_pol_A_bac"/>
    <property type="match status" value="1"/>
</dbReference>
<sequence length="338" mass="38952">MPVYKKQEGIDFSFVKDVKYVLPLGVYKEEVLNDYGRYVFSPLERGFGHTIGNVLRRILLSSIPGYAIVAVKIDGVPHEFYAMDGVYEDVTNIILNLKKVRIKFEPEIEKSAILRLRAEEKREYKAGDIKTPEYVTIVNPDQHLFTITGDDVVVNMELYAVHGRGYVPAEDINIDDLPIGYIKMDGLFSPVTKVNFTVENVRVKARTDFEKLTLELWTDGTVSPDEVLQYGVDLILDVFSRFKQETELFKEVKPVIDYEKKMKIKELLEKDIDELELSKRTLNVLKDEGITKIKELVTLNKEHILKMKNLGEKSLKEIEEKLALYGLTFGMNLKEYEI</sequence>
<dbReference type="Gene3D" id="3.30.1360.10">
    <property type="entry name" value="RNA polymerase, RBP11-like subunit"/>
    <property type="match status" value="1"/>
</dbReference>
<feature type="coiled-coil region" evidence="12">
    <location>
        <begin position="258"/>
        <end position="288"/>
    </location>
</feature>
<dbReference type="AlphaFoldDB" id="A0A7V3KMW9"/>
<evidence type="ECO:0000256" key="12">
    <source>
        <dbReference type="SAM" id="Coils"/>
    </source>
</evidence>
<dbReference type="InterPro" id="IPR036643">
    <property type="entry name" value="RNApol_insert_sf"/>
</dbReference>
<keyword evidence="7 11" id="KW-0804">Transcription</keyword>
<dbReference type="HAMAP" id="MF_00059">
    <property type="entry name" value="RNApol_bact_RpoA"/>
    <property type="match status" value="1"/>
</dbReference>
<dbReference type="Pfam" id="PF03118">
    <property type="entry name" value="RNA_pol_A_CTD"/>
    <property type="match status" value="1"/>
</dbReference>
<comment type="domain">
    <text evidence="11">The N-terminal domain is essential for RNAP assembly and basal transcription, whereas the C-terminal domain is involved in interaction with transcriptional regulators and with upstream promoter elements.</text>
</comment>
<evidence type="ECO:0000256" key="5">
    <source>
        <dbReference type="ARBA" id="ARBA00022679"/>
    </source>
</evidence>
<evidence type="ECO:0000259" key="13">
    <source>
        <dbReference type="SMART" id="SM00662"/>
    </source>
</evidence>
<dbReference type="InterPro" id="IPR011260">
    <property type="entry name" value="RNAP_asu_C"/>
</dbReference>
<evidence type="ECO:0000256" key="7">
    <source>
        <dbReference type="ARBA" id="ARBA00023163"/>
    </source>
</evidence>
<dbReference type="GO" id="GO:0000428">
    <property type="term" value="C:DNA-directed RNA polymerase complex"/>
    <property type="evidence" value="ECO:0007669"/>
    <property type="project" value="UniProtKB-KW"/>
</dbReference>
<accession>A0A7V3KMW9</accession>
<feature type="domain" description="DNA-directed RNA polymerase RpoA/D/Rpb3-type" evidence="13">
    <location>
        <begin position="35"/>
        <end position="245"/>
    </location>
</feature>
<dbReference type="Gene3D" id="1.10.150.20">
    <property type="entry name" value="5' to 3' exonuclease, C-terminal subdomain"/>
    <property type="match status" value="1"/>
</dbReference>
<evidence type="ECO:0000313" key="14">
    <source>
        <dbReference type="EMBL" id="HGB35604.1"/>
    </source>
</evidence>
<evidence type="ECO:0000256" key="4">
    <source>
        <dbReference type="ARBA" id="ARBA00022478"/>
    </source>
</evidence>
<protein>
    <recommendedName>
        <fullName evidence="3 11">DNA-directed RNA polymerase subunit alpha</fullName>
        <shortName evidence="11">RNAP subunit alpha</shortName>
        <ecNumber evidence="2 11">2.7.7.6</ecNumber>
    </recommendedName>
    <alternativeName>
        <fullName evidence="9 11">RNA polymerase subunit alpha</fullName>
    </alternativeName>
    <alternativeName>
        <fullName evidence="8 11">Transcriptase subunit alpha</fullName>
    </alternativeName>
</protein>
<keyword evidence="6 11" id="KW-0548">Nucleotidyltransferase</keyword>
<name>A0A7V3KMW9_UNCW3</name>
<dbReference type="EC" id="2.7.7.6" evidence="2 11"/>
<dbReference type="Gene3D" id="2.170.120.12">
    <property type="entry name" value="DNA-directed RNA polymerase, insert domain"/>
    <property type="match status" value="1"/>
</dbReference>
<dbReference type="Pfam" id="PF01193">
    <property type="entry name" value="RNA_pol_L"/>
    <property type="match status" value="1"/>
</dbReference>
<dbReference type="SUPFAM" id="SSF56553">
    <property type="entry name" value="Insert subdomain of RNA polymerase alpha subunit"/>
    <property type="match status" value="1"/>
</dbReference>
<proteinExistence type="inferred from homology"/>
<dbReference type="GO" id="GO:0003677">
    <property type="term" value="F:DNA binding"/>
    <property type="evidence" value="ECO:0007669"/>
    <property type="project" value="UniProtKB-UniRule"/>
</dbReference>